<comment type="caution">
    <text evidence="2">The sequence shown here is derived from an EMBL/GenBank/DDBJ whole genome shotgun (WGS) entry which is preliminary data.</text>
</comment>
<proteinExistence type="predicted"/>
<gene>
    <name evidence="2" type="ORF">PoB_002348100</name>
</gene>
<dbReference type="AlphaFoldDB" id="A0AAV3ZLZ1"/>
<feature type="region of interest" description="Disordered" evidence="1">
    <location>
        <begin position="1"/>
        <end position="46"/>
    </location>
</feature>
<evidence type="ECO:0000313" key="3">
    <source>
        <dbReference type="Proteomes" id="UP000735302"/>
    </source>
</evidence>
<dbReference type="Proteomes" id="UP000735302">
    <property type="component" value="Unassembled WGS sequence"/>
</dbReference>
<organism evidence="2 3">
    <name type="scientific">Plakobranchus ocellatus</name>
    <dbReference type="NCBI Taxonomy" id="259542"/>
    <lineage>
        <taxon>Eukaryota</taxon>
        <taxon>Metazoa</taxon>
        <taxon>Spiralia</taxon>
        <taxon>Lophotrochozoa</taxon>
        <taxon>Mollusca</taxon>
        <taxon>Gastropoda</taxon>
        <taxon>Heterobranchia</taxon>
        <taxon>Euthyneura</taxon>
        <taxon>Panpulmonata</taxon>
        <taxon>Sacoglossa</taxon>
        <taxon>Placobranchoidea</taxon>
        <taxon>Plakobranchidae</taxon>
        <taxon>Plakobranchus</taxon>
    </lineage>
</organism>
<keyword evidence="3" id="KW-1185">Reference proteome</keyword>
<evidence type="ECO:0000256" key="1">
    <source>
        <dbReference type="SAM" id="MobiDB-lite"/>
    </source>
</evidence>
<feature type="compositionally biased region" description="Basic and acidic residues" evidence="1">
    <location>
        <begin position="1"/>
        <end position="21"/>
    </location>
</feature>
<name>A0AAV3ZLZ1_9GAST</name>
<accession>A0AAV3ZLZ1</accession>
<protein>
    <submittedName>
        <fullName evidence="2">Uncharacterized protein</fullName>
    </submittedName>
</protein>
<sequence>MEPARKARADWPKQTWRKSEDAMATGAGSSDRSEENQPPASPLEELWCCPGVPGGKSSHKSSQGAALKSHRENQITRCTAVLIASNQECSPHIFKLSGRNNRLKYIE</sequence>
<reference evidence="2 3" key="1">
    <citation type="journal article" date="2021" name="Elife">
        <title>Chloroplast acquisition without the gene transfer in kleptoplastic sea slugs, Plakobranchus ocellatus.</title>
        <authorList>
            <person name="Maeda T."/>
            <person name="Takahashi S."/>
            <person name="Yoshida T."/>
            <person name="Shimamura S."/>
            <person name="Takaki Y."/>
            <person name="Nagai Y."/>
            <person name="Toyoda A."/>
            <person name="Suzuki Y."/>
            <person name="Arimoto A."/>
            <person name="Ishii H."/>
            <person name="Satoh N."/>
            <person name="Nishiyama T."/>
            <person name="Hasebe M."/>
            <person name="Maruyama T."/>
            <person name="Minagawa J."/>
            <person name="Obokata J."/>
            <person name="Shigenobu S."/>
        </authorList>
    </citation>
    <scope>NUCLEOTIDE SEQUENCE [LARGE SCALE GENOMIC DNA]</scope>
</reference>
<evidence type="ECO:0000313" key="2">
    <source>
        <dbReference type="EMBL" id="GFN96975.1"/>
    </source>
</evidence>
<dbReference type="EMBL" id="BLXT01002711">
    <property type="protein sequence ID" value="GFN96975.1"/>
    <property type="molecule type" value="Genomic_DNA"/>
</dbReference>